<sequence>MSALTPVARAILKNPPGRVAGTDLTATVFGATGFLGRYVVAQLGKTGCTVVTPYRGDDLEARHLKLMGDLGAIAQVPFSVRDKDSLRECVEGSDIVINLIGKHYETKHIVPWWINYTYDDVHVDAARDIAEVCAEMNVPRLIHFSSTLAKPNSPSMWAASKYRGEVAVRKAFPKANIVRSAIMYGSEDKFLNWYANRMSTGGIPLIDNGAARLQPVNVTDAAQALYALCIDKSIEGETFELFGDEEYTAKEIVDYIVDVTKEDPNLLNLPLPLAEIAGKIAQLFPDPKFTHDLAIRMALDQVKTGSLPGLRELGVEPTKLEKEAFSFLFKFNKGGHFQEVSGYH</sequence>
<evidence type="ECO:0000313" key="2">
    <source>
        <dbReference type="EMBL" id="OQR89076.1"/>
    </source>
</evidence>
<dbReference type="AlphaFoldDB" id="A0A1V9YTK5"/>
<dbReference type="InterPro" id="IPR036291">
    <property type="entry name" value="NAD(P)-bd_dom_sf"/>
</dbReference>
<dbReference type="SUPFAM" id="SSF51735">
    <property type="entry name" value="NAD(P)-binding Rossmann-fold domains"/>
    <property type="match status" value="1"/>
</dbReference>
<dbReference type="OrthoDB" id="275457at2759"/>
<name>A0A1V9YTK5_ACHHY</name>
<dbReference type="EMBL" id="JNBR01000947">
    <property type="protein sequence ID" value="OQR89076.1"/>
    <property type="molecule type" value="Genomic_DNA"/>
</dbReference>
<dbReference type="Gene3D" id="3.40.50.720">
    <property type="entry name" value="NAD(P)-binding Rossmann-like Domain"/>
    <property type="match status" value="1"/>
</dbReference>
<dbReference type="PANTHER" id="PTHR12126">
    <property type="entry name" value="NADH-UBIQUINONE OXIDOREDUCTASE 39 KDA SUBUNIT-RELATED"/>
    <property type="match status" value="1"/>
</dbReference>
<evidence type="ECO:0000313" key="3">
    <source>
        <dbReference type="Proteomes" id="UP000243579"/>
    </source>
</evidence>
<dbReference type="Proteomes" id="UP000243579">
    <property type="component" value="Unassembled WGS sequence"/>
</dbReference>
<evidence type="ECO:0000259" key="1">
    <source>
        <dbReference type="Pfam" id="PF01370"/>
    </source>
</evidence>
<dbReference type="GO" id="GO:0044877">
    <property type="term" value="F:protein-containing complex binding"/>
    <property type="evidence" value="ECO:0007669"/>
    <property type="project" value="TreeGrafter"/>
</dbReference>
<proteinExistence type="predicted"/>
<dbReference type="CDD" id="cd05271">
    <property type="entry name" value="NDUFA9_like_SDR_a"/>
    <property type="match status" value="1"/>
</dbReference>
<gene>
    <name evidence="2" type="ORF">ACHHYP_06483</name>
</gene>
<keyword evidence="2" id="KW-0830">Ubiquinone</keyword>
<accession>A0A1V9YTK5</accession>
<dbReference type="PANTHER" id="PTHR12126:SF11">
    <property type="entry name" value="NADH DEHYDROGENASE [UBIQUINONE] 1 ALPHA SUBCOMPLEX SUBUNIT 9, MITOCHONDRIAL"/>
    <property type="match status" value="1"/>
</dbReference>
<dbReference type="InterPro" id="IPR051207">
    <property type="entry name" value="ComplexI_NDUFA9_subunit"/>
</dbReference>
<protein>
    <submittedName>
        <fullName evidence="2">NADH dehydrogenase ubiquinone 1 alpha subcomplex subunit</fullName>
    </submittedName>
</protein>
<dbReference type="GO" id="GO:0005739">
    <property type="term" value="C:mitochondrion"/>
    <property type="evidence" value="ECO:0007669"/>
    <property type="project" value="TreeGrafter"/>
</dbReference>
<comment type="caution">
    <text evidence="2">The sequence shown here is derived from an EMBL/GenBank/DDBJ whole genome shotgun (WGS) entry which is preliminary data.</text>
</comment>
<keyword evidence="3" id="KW-1185">Reference proteome</keyword>
<dbReference type="STRING" id="1202772.A0A1V9YTK5"/>
<reference evidence="2 3" key="1">
    <citation type="journal article" date="2014" name="Genome Biol. Evol.">
        <title>The secreted proteins of Achlya hypogyna and Thraustotheca clavata identify the ancestral oomycete secretome and reveal gene acquisitions by horizontal gene transfer.</title>
        <authorList>
            <person name="Misner I."/>
            <person name="Blouin N."/>
            <person name="Leonard G."/>
            <person name="Richards T.A."/>
            <person name="Lane C.E."/>
        </authorList>
    </citation>
    <scope>NUCLEOTIDE SEQUENCE [LARGE SCALE GENOMIC DNA]</scope>
    <source>
        <strain evidence="2 3">ATCC 48635</strain>
    </source>
</reference>
<dbReference type="Pfam" id="PF01370">
    <property type="entry name" value="Epimerase"/>
    <property type="match status" value="1"/>
</dbReference>
<feature type="domain" description="NAD-dependent epimerase/dehydratase" evidence="1">
    <location>
        <begin position="27"/>
        <end position="229"/>
    </location>
</feature>
<dbReference type="InterPro" id="IPR001509">
    <property type="entry name" value="Epimerase_deHydtase"/>
</dbReference>
<organism evidence="2 3">
    <name type="scientific">Achlya hypogyna</name>
    <name type="common">Oomycete</name>
    <name type="synonym">Protoachlya hypogyna</name>
    <dbReference type="NCBI Taxonomy" id="1202772"/>
    <lineage>
        <taxon>Eukaryota</taxon>
        <taxon>Sar</taxon>
        <taxon>Stramenopiles</taxon>
        <taxon>Oomycota</taxon>
        <taxon>Saprolegniomycetes</taxon>
        <taxon>Saprolegniales</taxon>
        <taxon>Achlyaceae</taxon>
        <taxon>Achlya</taxon>
    </lineage>
</organism>